<evidence type="ECO:0000256" key="4">
    <source>
        <dbReference type="ARBA" id="ARBA00022840"/>
    </source>
</evidence>
<evidence type="ECO:0000256" key="2">
    <source>
        <dbReference type="ARBA" id="ARBA00022801"/>
    </source>
</evidence>
<evidence type="ECO:0000256" key="1">
    <source>
        <dbReference type="ARBA" id="ARBA00022741"/>
    </source>
</evidence>
<dbReference type="Pfam" id="PF13245">
    <property type="entry name" value="AAA_19"/>
    <property type="match status" value="1"/>
</dbReference>
<dbReference type="Pfam" id="PF08378">
    <property type="entry name" value="NERD"/>
    <property type="match status" value="1"/>
</dbReference>
<name>A0ABY4DYR8_9NEIS</name>
<dbReference type="SUPFAM" id="SSF52540">
    <property type="entry name" value="P-loop containing nucleoside triphosphate hydrolases"/>
    <property type="match status" value="1"/>
</dbReference>
<dbReference type="PANTHER" id="PTHR11070">
    <property type="entry name" value="UVRD / RECB / PCRA DNA HELICASE FAMILY MEMBER"/>
    <property type="match status" value="1"/>
</dbReference>
<evidence type="ECO:0000259" key="6">
    <source>
        <dbReference type="Pfam" id="PF13361"/>
    </source>
</evidence>
<dbReference type="EMBL" id="CP091511">
    <property type="protein sequence ID" value="UOO88674.1"/>
    <property type="molecule type" value="Genomic_DNA"/>
</dbReference>
<organism evidence="7 8">
    <name type="scientific">Vitreoscilla massiliensis</name>
    <dbReference type="NCBI Taxonomy" id="1689272"/>
    <lineage>
        <taxon>Bacteria</taxon>
        <taxon>Pseudomonadati</taxon>
        <taxon>Pseudomonadota</taxon>
        <taxon>Betaproteobacteria</taxon>
        <taxon>Neisseriales</taxon>
        <taxon>Neisseriaceae</taxon>
        <taxon>Vitreoscilla</taxon>
    </lineage>
</organism>
<evidence type="ECO:0000259" key="5">
    <source>
        <dbReference type="Pfam" id="PF08378"/>
    </source>
</evidence>
<reference evidence="7 8" key="1">
    <citation type="journal article" date="2022" name="Res Sq">
        <title>Evolution of multicellular longitudinally dividing oral cavity symbionts (Neisseriaceae).</title>
        <authorList>
            <person name="Nyongesa S."/>
            <person name="Weber P."/>
            <person name="Bernet E."/>
            <person name="Pullido F."/>
            <person name="Nieckarz M."/>
            <person name="Delaby M."/>
            <person name="Nieves C."/>
            <person name="Viehboeck T."/>
            <person name="Krause N."/>
            <person name="Rivera-Millot A."/>
            <person name="Nakamura A."/>
            <person name="Vischer N."/>
            <person name="VanNieuwenhze M."/>
            <person name="Brun Y."/>
            <person name="Cava F."/>
            <person name="Bulgheresi S."/>
            <person name="Veyrier F."/>
        </authorList>
    </citation>
    <scope>NUCLEOTIDE SEQUENCE [LARGE SCALE GENOMIC DNA]</scope>
    <source>
        <strain evidence="7 8">SN4</strain>
    </source>
</reference>
<gene>
    <name evidence="7" type="ORF">LVJ82_14570</name>
</gene>
<protein>
    <submittedName>
        <fullName evidence="7">AAA family ATPase</fullName>
    </submittedName>
</protein>
<keyword evidence="1" id="KW-0547">Nucleotide-binding</keyword>
<evidence type="ECO:0000256" key="3">
    <source>
        <dbReference type="ARBA" id="ARBA00022806"/>
    </source>
</evidence>
<dbReference type="PANTHER" id="PTHR11070:SF45">
    <property type="entry name" value="DNA 3'-5' HELICASE"/>
    <property type="match status" value="1"/>
</dbReference>
<feature type="domain" description="UvrD-like helicase C-terminal" evidence="6">
    <location>
        <begin position="444"/>
        <end position="549"/>
    </location>
</feature>
<feature type="domain" description="NERD" evidence="5">
    <location>
        <begin position="17"/>
        <end position="106"/>
    </location>
</feature>
<keyword evidence="3" id="KW-0347">Helicase</keyword>
<dbReference type="InterPro" id="IPR014017">
    <property type="entry name" value="DNA_helicase_UvrD-like_C"/>
</dbReference>
<evidence type="ECO:0000313" key="8">
    <source>
        <dbReference type="Proteomes" id="UP000832011"/>
    </source>
</evidence>
<keyword evidence="2" id="KW-0378">Hydrolase</keyword>
<dbReference type="InterPro" id="IPR000212">
    <property type="entry name" value="DNA_helicase_UvrD/REP"/>
</dbReference>
<accession>A0ABY4DYR8</accession>
<keyword evidence="4" id="KW-0067">ATP-binding</keyword>
<dbReference type="Proteomes" id="UP000832011">
    <property type="component" value="Chromosome"/>
</dbReference>
<proteinExistence type="predicted"/>
<dbReference type="Pfam" id="PF13361">
    <property type="entry name" value="UvrD_C"/>
    <property type="match status" value="2"/>
</dbReference>
<evidence type="ECO:0000313" key="7">
    <source>
        <dbReference type="EMBL" id="UOO88674.1"/>
    </source>
</evidence>
<dbReference type="Gene3D" id="3.40.50.300">
    <property type="entry name" value="P-loop containing nucleotide triphosphate hydrolases"/>
    <property type="match status" value="2"/>
</dbReference>
<feature type="domain" description="UvrD-like helicase C-terminal" evidence="6">
    <location>
        <begin position="562"/>
        <end position="619"/>
    </location>
</feature>
<dbReference type="InterPro" id="IPR011528">
    <property type="entry name" value="NERD"/>
</dbReference>
<keyword evidence="8" id="KW-1185">Reference proteome</keyword>
<dbReference type="InterPro" id="IPR027417">
    <property type="entry name" value="P-loop_NTPase"/>
</dbReference>
<sequence>MAIFIPSFNQVKHKMTAGEKRVAEILRTQLDDACMVWYDIPVGKKRRYPDFVILHPRRGLLFLEVKDWKLEEFKNLNPNDVTRLTKTGLKTEAHPLEQVRQCGFAAINAMSQDKALQQVEGSQPGKIKFAYGFGVVFTNIKRANIHKIVPTDKRDVLLPDHLVLYQEDLQADVDAETIQEQLWGMFPYQFGEALSASEIDRVRWHLFPEIRIDTVALQGQLFDTEPQEEAAADANKRPVNTLDSVTDSKIVDIPDLIKVMDMQQEQLARNLGSGHRVIHGVAGSGKTLILAYRCQHLAVSMDKPILVLCFNVTLAAKLRAMMVHKGLGDKVQALHFHDWCAEQLRHHDIATQAGEAQVFERQVATLIQAVADGRIPQQQYGAILIDEGHDFEAAWLQVVTQMLDGEEESLLLLYDDAQAIYRRGGLDFSLSSVGIKAQGRTSILRLNYRNSREILAFAAAFASGYWQNQDVQDEDHIPLIAPEAAGISGPVPVVYQVADFQAEAMKAVKCIQAWQSKGVALNKIAILSYTKEQAKQVAQALDEHHIATQLLWDGRSKKAYQPQDDSIAIMTLHSSKGLEFSHVVVMGVGQMGKSADRISADARVLYVGLTRAQRALVVTGSGTGMFIQQLAQQVVAAD</sequence>
<dbReference type="RefSeq" id="WP_058357636.1">
    <property type="nucleotide sequence ID" value="NZ_CABKVG010000010.1"/>
</dbReference>